<dbReference type="PROSITE" id="PS51257">
    <property type="entry name" value="PROKAR_LIPOPROTEIN"/>
    <property type="match status" value="1"/>
</dbReference>
<dbReference type="AlphaFoldDB" id="A0A414J1T2"/>
<sequence length="61" mass="6435">MNNNLKKLILAALFAALSCVATMSIRIPANIIQGVGGLVISCILYPILISIPNVRQTAVAK</sequence>
<dbReference type="Proteomes" id="UP000283745">
    <property type="component" value="Unassembled WGS sequence"/>
</dbReference>
<name>A0A414J1T2_9FIRM</name>
<organism evidence="1 2">
    <name type="scientific">Blautia obeum</name>
    <dbReference type="NCBI Taxonomy" id="40520"/>
    <lineage>
        <taxon>Bacteria</taxon>
        <taxon>Bacillati</taxon>
        <taxon>Bacillota</taxon>
        <taxon>Clostridia</taxon>
        <taxon>Lachnospirales</taxon>
        <taxon>Lachnospiraceae</taxon>
        <taxon>Blautia</taxon>
    </lineage>
</organism>
<proteinExistence type="predicted"/>
<accession>A0A414J1T2</accession>
<protein>
    <submittedName>
        <fullName evidence="1">Uncharacterized protein</fullName>
    </submittedName>
</protein>
<gene>
    <name evidence="1" type="ORF">DW740_14590</name>
</gene>
<dbReference type="Gene3D" id="1.10.1760.20">
    <property type="match status" value="1"/>
</dbReference>
<reference evidence="1 2" key="1">
    <citation type="submission" date="2018-08" db="EMBL/GenBank/DDBJ databases">
        <title>A genome reference for cultivated species of the human gut microbiota.</title>
        <authorList>
            <person name="Zou Y."/>
            <person name="Xue W."/>
            <person name="Luo G."/>
        </authorList>
    </citation>
    <scope>NUCLEOTIDE SEQUENCE [LARGE SCALE GENOMIC DNA]</scope>
    <source>
        <strain evidence="1 2">AM28-23</strain>
    </source>
</reference>
<comment type="caution">
    <text evidence="1">The sequence shown here is derived from an EMBL/GenBank/DDBJ whole genome shotgun (WGS) entry which is preliminary data.</text>
</comment>
<dbReference type="EMBL" id="QSKF01000013">
    <property type="protein sequence ID" value="RHE37708.1"/>
    <property type="molecule type" value="Genomic_DNA"/>
</dbReference>
<evidence type="ECO:0000313" key="2">
    <source>
        <dbReference type="Proteomes" id="UP000283745"/>
    </source>
</evidence>
<evidence type="ECO:0000313" key="1">
    <source>
        <dbReference type="EMBL" id="RHE37708.1"/>
    </source>
</evidence>